<comment type="caution">
    <text evidence="3">The sequence shown here is derived from an EMBL/GenBank/DDBJ whole genome shotgun (WGS) entry which is preliminary data.</text>
</comment>
<dbReference type="InterPro" id="IPR014710">
    <property type="entry name" value="RmlC-like_jellyroll"/>
</dbReference>
<dbReference type="GO" id="GO:0034220">
    <property type="term" value="P:monoatomic ion transmembrane transport"/>
    <property type="evidence" value="ECO:0007669"/>
    <property type="project" value="UniProtKB-KW"/>
</dbReference>
<dbReference type="EMBL" id="CAJGYO010000013">
    <property type="protein sequence ID" value="CAD6265768.1"/>
    <property type="molecule type" value="Genomic_DNA"/>
</dbReference>
<sequence length="162" mass="18197">MEHQLLDALCECMTYFLCAEGTYIIHDHEGDPVKVMLFIVHRKLESSTKDGGRMGFFNSIILNPDDFCGEELVTWALLPSLGDSYPSSTRTMKTITELEAFSLQADDLNEVCGQHIQDDAFQAPEAHILVLIAPEENMGSLSHPVSMEAVPKWTEDGRKRHE</sequence>
<dbReference type="Proteomes" id="UP000604825">
    <property type="component" value="Unassembled WGS sequence"/>
</dbReference>
<dbReference type="Gene3D" id="2.60.120.10">
    <property type="entry name" value="Jelly Rolls"/>
    <property type="match status" value="1"/>
</dbReference>
<dbReference type="PANTHER" id="PTHR45651">
    <property type="entry name" value="CYCLIC NUCLEOTIDE-GATED ION CHANNEL 15-RELATED-RELATED"/>
    <property type="match status" value="1"/>
</dbReference>
<keyword evidence="1" id="KW-0813">Transport</keyword>
<keyword evidence="1" id="KW-1071">Ligand-gated ion channel</keyword>
<gene>
    <name evidence="3" type="ORF">NCGR_LOCUS49073</name>
</gene>
<organism evidence="3 4">
    <name type="scientific">Miscanthus lutarioriparius</name>
    <dbReference type="NCBI Taxonomy" id="422564"/>
    <lineage>
        <taxon>Eukaryota</taxon>
        <taxon>Viridiplantae</taxon>
        <taxon>Streptophyta</taxon>
        <taxon>Embryophyta</taxon>
        <taxon>Tracheophyta</taxon>
        <taxon>Spermatophyta</taxon>
        <taxon>Magnoliopsida</taxon>
        <taxon>Liliopsida</taxon>
        <taxon>Poales</taxon>
        <taxon>Poaceae</taxon>
        <taxon>PACMAD clade</taxon>
        <taxon>Panicoideae</taxon>
        <taxon>Andropogonodae</taxon>
        <taxon>Andropogoneae</taxon>
        <taxon>Saccharinae</taxon>
        <taxon>Miscanthus</taxon>
    </lineage>
</organism>
<evidence type="ECO:0000256" key="1">
    <source>
        <dbReference type="ARBA" id="ARBA00023286"/>
    </source>
</evidence>
<proteinExistence type="predicted"/>
<reference evidence="3" key="1">
    <citation type="submission" date="2020-10" db="EMBL/GenBank/DDBJ databases">
        <authorList>
            <person name="Han B."/>
            <person name="Lu T."/>
            <person name="Zhao Q."/>
            <person name="Huang X."/>
            <person name="Zhao Y."/>
        </authorList>
    </citation>
    <scope>NUCLEOTIDE SEQUENCE</scope>
</reference>
<evidence type="ECO:0000313" key="4">
    <source>
        <dbReference type="Proteomes" id="UP000604825"/>
    </source>
</evidence>
<dbReference type="SUPFAM" id="SSF51206">
    <property type="entry name" value="cAMP-binding domain-like"/>
    <property type="match status" value="1"/>
</dbReference>
<evidence type="ECO:0000313" key="3">
    <source>
        <dbReference type="EMBL" id="CAD6265768.1"/>
    </source>
</evidence>
<name>A0A811R6X9_9POAL</name>
<evidence type="ECO:0000256" key="2">
    <source>
        <dbReference type="ARBA" id="ARBA00023303"/>
    </source>
</evidence>
<dbReference type="InterPro" id="IPR000595">
    <property type="entry name" value="cNMP-bd_dom"/>
</dbReference>
<protein>
    <submittedName>
        <fullName evidence="3">Uncharacterized protein</fullName>
    </submittedName>
</protein>
<dbReference type="AlphaFoldDB" id="A0A811R6X9"/>
<accession>A0A811R6X9</accession>
<dbReference type="OrthoDB" id="421226at2759"/>
<keyword evidence="1" id="KW-0406">Ion transport</keyword>
<keyword evidence="4" id="KW-1185">Reference proteome</keyword>
<dbReference type="GO" id="GO:0016020">
    <property type="term" value="C:membrane"/>
    <property type="evidence" value="ECO:0007669"/>
    <property type="project" value="UniProtKB-SubCell"/>
</dbReference>
<dbReference type="PANTHER" id="PTHR45651:SF24">
    <property type="entry name" value="OS08G0254600 PROTEIN"/>
    <property type="match status" value="1"/>
</dbReference>
<dbReference type="InterPro" id="IPR018490">
    <property type="entry name" value="cNMP-bd_dom_sf"/>
</dbReference>
<dbReference type="CDD" id="cd00038">
    <property type="entry name" value="CAP_ED"/>
    <property type="match status" value="1"/>
</dbReference>
<keyword evidence="2" id="KW-0407">Ion channel</keyword>